<dbReference type="Pfam" id="PF05685">
    <property type="entry name" value="Uma2"/>
    <property type="match status" value="1"/>
</dbReference>
<organism evidence="2 3">
    <name type="scientific">Denitratimonas tolerans</name>
    <dbReference type="NCBI Taxonomy" id="1338420"/>
    <lineage>
        <taxon>Bacteria</taxon>
        <taxon>Pseudomonadati</taxon>
        <taxon>Pseudomonadota</taxon>
        <taxon>Gammaproteobacteria</taxon>
        <taxon>Lysobacterales</taxon>
        <taxon>Lysobacteraceae</taxon>
        <taxon>Denitratimonas</taxon>
    </lineage>
</organism>
<gene>
    <name evidence="2" type="ORF">WB794_06440</name>
</gene>
<dbReference type="GO" id="GO:0004519">
    <property type="term" value="F:endonuclease activity"/>
    <property type="evidence" value="ECO:0007669"/>
    <property type="project" value="UniProtKB-KW"/>
</dbReference>
<dbReference type="InterPro" id="IPR011335">
    <property type="entry name" value="Restrct_endonuc-II-like"/>
</dbReference>
<name>A0AAW9QZX0_9GAMM</name>
<evidence type="ECO:0000313" key="3">
    <source>
        <dbReference type="Proteomes" id="UP001364472"/>
    </source>
</evidence>
<keyword evidence="2" id="KW-0540">Nuclease</keyword>
<dbReference type="Gene3D" id="3.90.1570.10">
    <property type="entry name" value="tt1808, chain A"/>
    <property type="match status" value="1"/>
</dbReference>
<dbReference type="PANTHER" id="PTHR34107">
    <property type="entry name" value="SLL0198 PROTEIN-RELATED"/>
    <property type="match status" value="1"/>
</dbReference>
<evidence type="ECO:0000313" key="2">
    <source>
        <dbReference type="EMBL" id="MEJ1249310.1"/>
    </source>
</evidence>
<reference evidence="2 3" key="1">
    <citation type="journal article" date="2016" name="Antonie Van Leeuwenhoek">
        <title>Denitratimonas tolerans gen. nov., sp. nov., a denitrifying bacterium isolated from a bioreactor for tannery wastewater treatment.</title>
        <authorList>
            <person name="Han S.I."/>
            <person name="Kim J.O."/>
            <person name="Lee Y.R."/>
            <person name="Ekpeghere K.I."/>
            <person name="Koh S.C."/>
            <person name="Whang K.S."/>
        </authorList>
    </citation>
    <scope>NUCLEOTIDE SEQUENCE [LARGE SCALE GENOMIC DNA]</scope>
    <source>
        <strain evidence="2 3">KACC 17565</strain>
    </source>
</reference>
<dbReference type="InterPro" id="IPR008538">
    <property type="entry name" value="Uma2"/>
</dbReference>
<dbReference type="CDD" id="cd06260">
    <property type="entry name" value="DUF820-like"/>
    <property type="match status" value="1"/>
</dbReference>
<dbReference type="SUPFAM" id="SSF52980">
    <property type="entry name" value="Restriction endonuclease-like"/>
    <property type="match status" value="1"/>
</dbReference>
<keyword evidence="2" id="KW-0255">Endonuclease</keyword>
<feature type="domain" description="Putative restriction endonuclease" evidence="1">
    <location>
        <begin position="14"/>
        <end position="178"/>
    </location>
</feature>
<dbReference type="Proteomes" id="UP001364472">
    <property type="component" value="Unassembled WGS sequence"/>
</dbReference>
<keyword evidence="3" id="KW-1185">Reference proteome</keyword>
<accession>A0AAW9QZX0</accession>
<comment type="caution">
    <text evidence="2">The sequence shown here is derived from an EMBL/GenBank/DDBJ whole genome shotgun (WGS) entry which is preliminary data.</text>
</comment>
<dbReference type="EMBL" id="JBBDHC010000007">
    <property type="protein sequence ID" value="MEJ1249310.1"/>
    <property type="molecule type" value="Genomic_DNA"/>
</dbReference>
<sequence>MSVPAARIATYDDLLALPPNRVGEIVDGTLYSHPRPAPKHARSSSVMGGKLMMPFDEGRGGPGGWWILDEPECHLEGHVLVPDLAGWRRERLPALPDAAWFEQAPDWVCEILSPATARLDRVRKMPIYAQTGVSHLWLVDPELRTLEACARQDARWLLLASHSEDDAVRVPPFDAIELELALLWS</sequence>
<dbReference type="InterPro" id="IPR012296">
    <property type="entry name" value="Nuclease_put_TT1808"/>
</dbReference>
<protein>
    <submittedName>
        <fullName evidence="2">Uma2 family endonuclease</fullName>
    </submittedName>
</protein>
<evidence type="ECO:0000259" key="1">
    <source>
        <dbReference type="Pfam" id="PF05685"/>
    </source>
</evidence>
<dbReference type="PANTHER" id="PTHR34107:SF4">
    <property type="entry name" value="SLL1222 PROTEIN"/>
    <property type="match status" value="1"/>
</dbReference>
<proteinExistence type="predicted"/>
<dbReference type="AlphaFoldDB" id="A0AAW9QZX0"/>
<keyword evidence="2" id="KW-0378">Hydrolase</keyword>